<dbReference type="Proteomes" id="UP000826722">
    <property type="component" value="Chromosome"/>
</dbReference>
<evidence type="ECO:0000259" key="1">
    <source>
        <dbReference type="PROSITE" id="PS51787"/>
    </source>
</evidence>
<dbReference type="Pfam" id="PF02190">
    <property type="entry name" value="LON_substr_bdg"/>
    <property type="match status" value="1"/>
</dbReference>
<dbReference type="Gene3D" id="1.10.4060.10">
    <property type="entry name" value="BPP1347 like domain"/>
    <property type="match status" value="1"/>
</dbReference>
<dbReference type="KEGG" id="mpau:ZMTM_07080"/>
<dbReference type="SMART" id="SM00464">
    <property type="entry name" value="LON"/>
    <property type="match status" value="1"/>
</dbReference>
<dbReference type="PANTHER" id="PTHR46732">
    <property type="entry name" value="ATP-DEPENDENT PROTEASE LA (LON) DOMAIN PROTEIN"/>
    <property type="match status" value="1"/>
</dbReference>
<reference evidence="2" key="1">
    <citation type="journal article" date="2021" name="Arch. Microbiol.">
        <title>Methyloradius palustris gen. nov., sp. nov., a methanol-oxidizing bacterium isolated from snow.</title>
        <authorList>
            <person name="Miyadera T."/>
            <person name="Kojima H."/>
            <person name="Fukui M."/>
        </authorList>
    </citation>
    <scope>NUCLEOTIDE SEQUENCE</scope>
    <source>
        <strain evidence="2">Zm11</strain>
    </source>
</reference>
<dbReference type="InterPro" id="IPR046336">
    <property type="entry name" value="Lon_prtase_N_sf"/>
</dbReference>
<gene>
    <name evidence="2" type="ORF">ZMTM_07080</name>
</gene>
<dbReference type="PROSITE" id="PS51787">
    <property type="entry name" value="LON_N"/>
    <property type="match status" value="1"/>
</dbReference>
<dbReference type="InterPro" id="IPR003111">
    <property type="entry name" value="Lon_prtase_N"/>
</dbReference>
<keyword evidence="3" id="KW-1185">Reference proteome</keyword>
<dbReference type="AlphaFoldDB" id="A0A8D5JVU1"/>
<evidence type="ECO:0000313" key="2">
    <source>
        <dbReference type="EMBL" id="BCM24449.1"/>
    </source>
</evidence>
<dbReference type="PANTHER" id="PTHR46732:SF8">
    <property type="entry name" value="ATP-DEPENDENT PROTEASE LA (LON) DOMAIN PROTEIN"/>
    <property type="match status" value="1"/>
</dbReference>
<proteinExistence type="predicted"/>
<protein>
    <submittedName>
        <fullName evidence="2">Peptidase S16</fullName>
    </submittedName>
</protein>
<organism evidence="2 3">
    <name type="scientific">Methyloradius palustris</name>
    <dbReference type="NCBI Taxonomy" id="2778876"/>
    <lineage>
        <taxon>Bacteria</taxon>
        <taxon>Pseudomonadati</taxon>
        <taxon>Pseudomonadota</taxon>
        <taxon>Betaproteobacteria</taxon>
        <taxon>Nitrosomonadales</taxon>
        <taxon>Methylophilaceae</taxon>
        <taxon>Methyloradius</taxon>
    </lineage>
</organism>
<dbReference type="RefSeq" id="WP_221764980.1">
    <property type="nucleotide sequence ID" value="NZ_AP024110.1"/>
</dbReference>
<sequence>MLMNYDALPLFPLNLVFYPGGLLPLKIFELRYLDMVTSSIKDRTPFAIVAVLEEGYASVADNDFPFAKVGTIAEIIEFDAPGAGLMFIKCIGKNRIRIKSAWQQADGLWLGSVEPIPADITMPLPDDLIFTTDTLRQLITSLETQEIPESEMPLLKPYLFDDCSWVSNRWCEFLNLPIKQKQRLLELDSPLVRLELINDMFNVSKPE</sequence>
<accession>A0A8D5JVU1</accession>
<dbReference type="InterPro" id="IPR015947">
    <property type="entry name" value="PUA-like_sf"/>
</dbReference>
<evidence type="ECO:0000313" key="3">
    <source>
        <dbReference type="Proteomes" id="UP000826722"/>
    </source>
</evidence>
<dbReference type="Gene3D" id="2.30.130.40">
    <property type="entry name" value="LON domain-like"/>
    <property type="match status" value="1"/>
</dbReference>
<name>A0A8D5JVU1_9PROT</name>
<feature type="domain" description="Lon N-terminal" evidence="1">
    <location>
        <begin position="5"/>
        <end position="205"/>
    </location>
</feature>
<dbReference type="SUPFAM" id="SSF88697">
    <property type="entry name" value="PUA domain-like"/>
    <property type="match status" value="1"/>
</dbReference>
<dbReference type="EMBL" id="AP024110">
    <property type="protein sequence ID" value="BCM24449.1"/>
    <property type="molecule type" value="Genomic_DNA"/>
</dbReference>